<reference evidence="1 2" key="1">
    <citation type="submission" date="2018-07" db="EMBL/GenBank/DDBJ databases">
        <title>Comparative genomes isolates from brazilian mangrove.</title>
        <authorList>
            <person name="De Araujo J.E."/>
            <person name="Taketani R.G."/>
            <person name="Silva M.C.P."/>
            <person name="Lourenco M.V."/>
            <person name="Oliveira V.M."/>
            <person name="Andreote F.D."/>
        </authorList>
    </citation>
    <scope>NUCLEOTIDE SEQUENCE [LARGE SCALE GENOMIC DNA]</scope>
    <source>
        <strain evidence="1 2">HEX PRIS-MGV</strain>
    </source>
</reference>
<dbReference type="RefSeq" id="WP_114367449.1">
    <property type="nucleotide sequence ID" value="NZ_QPEX01000010.1"/>
</dbReference>
<dbReference type="OrthoDB" id="5422561at2"/>
<evidence type="ECO:0000313" key="2">
    <source>
        <dbReference type="Proteomes" id="UP000253562"/>
    </source>
</evidence>
<sequence>MSEPIQLSDALVNEARATGAMAERSLASQIELWAQLGKVIEPLLYGDPSLPRKEQEDVQSLAHALSSVDSPQGQASLQAYLAKLSFPHYEPTNNPDLLIRIEEDGSRTTGGFVNGKFVAFEQRLEEQE</sequence>
<evidence type="ECO:0000313" key="1">
    <source>
        <dbReference type="EMBL" id="RCS54382.1"/>
    </source>
</evidence>
<proteinExistence type="predicted"/>
<dbReference type="Pfam" id="PF11903">
    <property type="entry name" value="ParD_like"/>
    <property type="match status" value="1"/>
</dbReference>
<dbReference type="Proteomes" id="UP000253562">
    <property type="component" value="Unassembled WGS sequence"/>
</dbReference>
<name>A0A368KYK8_9BACT</name>
<organism evidence="1 2">
    <name type="scientific">Bremerella cremea</name>
    <dbReference type="NCBI Taxonomy" id="1031537"/>
    <lineage>
        <taxon>Bacteria</taxon>
        <taxon>Pseudomonadati</taxon>
        <taxon>Planctomycetota</taxon>
        <taxon>Planctomycetia</taxon>
        <taxon>Pirellulales</taxon>
        <taxon>Pirellulaceae</taxon>
        <taxon>Bremerella</taxon>
    </lineage>
</organism>
<dbReference type="InterPro" id="IPR021831">
    <property type="entry name" value="ParD-like"/>
</dbReference>
<protein>
    <recommendedName>
        <fullName evidence="3">ParD-like antitoxin of type II toxin-antitoxin system</fullName>
    </recommendedName>
</protein>
<accession>A0A368KYK8</accession>
<dbReference type="AlphaFoldDB" id="A0A368KYK8"/>
<comment type="caution">
    <text evidence="1">The sequence shown here is derived from an EMBL/GenBank/DDBJ whole genome shotgun (WGS) entry which is preliminary data.</text>
</comment>
<evidence type="ECO:0008006" key="3">
    <source>
        <dbReference type="Google" id="ProtNLM"/>
    </source>
</evidence>
<gene>
    <name evidence="1" type="ORF">DTL42_04340</name>
</gene>
<dbReference type="EMBL" id="QPEX01000010">
    <property type="protein sequence ID" value="RCS54382.1"/>
    <property type="molecule type" value="Genomic_DNA"/>
</dbReference>